<protein>
    <recommendedName>
        <fullName evidence="8">Lon N-terminal domain-containing protein</fullName>
    </recommendedName>
</protein>
<comment type="caution">
    <text evidence="9">The sequence shown here is derived from an EMBL/GenBank/DDBJ whole genome shotgun (WGS) entry which is preliminary data.</text>
</comment>
<dbReference type="InterPro" id="IPR003959">
    <property type="entry name" value="ATPase_AAA_core"/>
</dbReference>
<feature type="domain" description="Lon N-terminal" evidence="8">
    <location>
        <begin position="1"/>
        <end position="50"/>
    </location>
</feature>
<organism evidence="9">
    <name type="scientific">marine sediment metagenome</name>
    <dbReference type="NCBI Taxonomy" id="412755"/>
    <lineage>
        <taxon>unclassified sequences</taxon>
        <taxon>metagenomes</taxon>
        <taxon>ecological metagenomes</taxon>
    </lineage>
</organism>
<accession>X0SNW0</accession>
<keyword evidence="3" id="KW-0547">Nucleotide-binding</keyword>
<dbReference type="Gene3D" id="3.40.50.300">
    <property type="entry name" value="P-loop containing nucleotide triphosphate hydrolases"/>
    <property type="match status" value="1"/>
</dbReference>
<keyword evidence="7" id="KW-0346">Stress response</keyword>
<dbReference type="InterPro" id="IPR003111">
    <property type="entry name" value="Lon_prtase_N"/>
</dbReference>
<dbReference type="GO" id="GO:0006508">
    <property type="term" value="P:proteolysis"/>
    <property type="evidence" value="ECO:0007669"/>
    <property type="project" value="UniProtKB-KW"/>
</dbReference>
<feature type="non-terminal residue" evidence="9">
    <location>
        <position position="450"/>
    </location>
</feature>
<keyword evidence="2" id="KW-0645">Protease</keyword>
<dbReference type="Pfam" id="PF00004">
    <property type="entry name" value="AAA"/>
    <property type="match status" value="1"/>
</dbReference>
<dbReference type="Pfam" id="PF22667">
    <property type="entry name" value="Lon_lid"/>
    <property type="match status" value="1"/>
</dbReference>
<dbReference type="AlphaFoldDB" id="X0SNW0"/>
<evidence type="ECO:0000256" key="5">
    <source>
        <dbReference type="ARBA" id="ARBA00022825"/>
    </source>
</evidence>
<dbReference type="InterPro" id="IPR027417">
    <property type="entry name" value="P-loop_NTPase"/>
</dbReference>
<dbReference type="FunFam" id="3.40.50.300:FF:000382">
    <property type="entry name" value="Lon protease homolog 2, peroxisomal"/>
    <property type="match status" value="1"/>
</dbReference>
<dbReference type="GO" id="GO:0004252">
    <property type="term" value="F:serine-type endopeptidase activity"/>
    <property type="evidence" value="ECO:0007669"/>
    <property type="project" value="InterPro"/>
</dbReference>
<evidence type="ECO:0000256" key="2">
    <source>
        <dbReference type="ARBA" id="ARBA00022670"/>
    </source>
</evidence>
<evidence type="ECO:0000256" key="6">
    <source>
        <dbReference type="ARBA" id="ARBA00022840"/>
    </source>
</evidence>
<keyword evidence="5" id="KW-0720">Serine protease</keyword>
<dbReference type="Gene3D" id="1.20.5.5270">
    <property type="match status" value="1"/>
</dbReference>
<proteinExistence type="predicted"/>
<dbReference type="GO" id="GO:0030163">
    <property type="term" value="P:protein catabolic process"/>
    <property type="evidence" value="ECO:0007669"/>
    <property type="project" value="InterPro"/>
</dbReference>
<keyword evidence="4" id="KW-0378">Hydrolase</keyword>
<evidence type="ECO:0000313" key="9">
    <source>
        <dbReference type="EMBL" id="GAF82783.1"/>
    </source>
</evidence>
<dbReference type="EMBL" id="BARS01004739">
    <property type="protein sequence ID" value="GAF82783.1"/>
    <property type="molecule type" value="Genomic_DNA"/>
</dbReference>
<keyword evidence="1" id="KW-0963">Cytoplasm</keyword>
<dbReference type="InterPro" id="IPR003593">
    <property type="entry name" value="AAA+_ATPase"/>
</dbReference>
<dbReference type="GO" id="GO:0016887">
    <property type="term" value="F:ATP hydrolysis activity"/>
    <property type="evidence" value="ECO:0007669"/>
    <property type="project" value="InterPro"/>
</dbReference>
<gene>
    <name evidence="9" type="ORF">S01H1_09266</name>
</gene>
<evidence type="ECO:0000256" key="4">
    <source>
        <dbReference type="ARBA" id="ARBA00022801"/>
    </source>
</evidence>
<dbReference type="CDD" id="cd19500">
    <property type="entry name" value="RecA-like_Lon"/>
    <property type="match status" value="1"/>
</dbReference>
<dbReference type="SMART" id="SM00382">
    <property type="entry name" value="AAA"/>
    <property type="match status" value="1"/>
</dbReference>
<keyword evidence="6" id="KW-0067">ATP-binding</keyword>
<reference evidence="9" key="1">
    <citation type="journal article" date="2014" name="Front. Microbiol.">
        <title>High frequency of phylogenetically diverse reductive dehalogenase-homologous genes in deep subseafloor sedimentary metagenomes.</title>
        <authorList>
            <person name="Kawai M."/>
            <person name="Futagami T."/>
            <person name="Toyoda A."/>
            <person name="Takaki Y."/>
            <person name="Nishi S."/>
            <person name="Hori S."/>
            <person name="Arai W."/>
            <person name="Tsubouchi T."/>
            <person name="Morono Y."/>
            <person name="Uchiyama I."/>
            <person name="Ito T."/>
            <person name="Fujiyama A."/>
            <person name="Inagaki F."/>
            <person name="Takami H."/>
        </authorList>
    </citation>
    <scope>NUCLEOTIDE SEQUENCE</scope>
    <source>
        <strain evidence="9">Expedition CK06-06</strain>
    </source>
</reference>
<name>X0SNW0_9ZZZZ</name>
<evidence type="ECO:0000256" key="1">
    <source>
        <dbReference type="ARBA" id="ARBA00022490"/>
    </source>
</evidence>
<dbReference type="InterPro" id="IPR004815">
    <property type="entry name" value="Lon_bac/euk-typ"/>
</dbReference>
<dbReference type="InterPro" id="IPR054594">
    <property type="entry name" value="Lon_lid"/>
</dbReference>
<dbReference type="FunFam" id="1.20.5.5270:FF:000002">
    <property type="entry name" value="Lon protease homolog"/>
    <property type="match status" value="1"/>
</dbReference>
<dbReference type="NCBIfam" id="TIGR00763">
    <property type="entry name" value="lon"/>
    <property type="match status" value="1"/>
</dbReference>
<dbReference type="Pfam" id="PF02190">
    <property type="entry name" value="LON_substr_bdg"/>
    <property type="match status" value="1"/>
</dbReference>
<dbReference type="InterPro" id="IPR027065">
    <property type="entry name" value="Lon_Prtase"/>
</dbReference>
<dbReference type="Gene3D" id="1.20.58.1480">
    <property type="match status" value="1"/>
</dbReference>
<evidence type="ECO:0000256" key="7">
    <source>
        <dbReference type="ARBA" id="ARBA00023016"/>
    </source>
</evidence>
<dbReference type="PRINTS" id="PR00830">
    <property type="entry name" value="ENDOLAPTASE"/>
</dbReference>
<dbReference type="PANTHER" id="PTHR10046">
    <property type="entry name" value="ATP DEPENDENT LON PROTEASE FAMILY MEMBER"/>
    <property type="match status" value="1"/>
</dbReference>
<dbReference type="Gene3D" id="1.10.8.60">
    <property type="match status" value="1"/>
</dbReference>
<evidence type="ECO:0000259" key="8">
    <source>
        <dbReference type="PROSITE" id="PS51787"/>
    </source>
</evidence>
<dbReference type="GO" id="GO:0005524">
    <property type="term" value="F:ATP binding"/>
    <property type="evidence" value="ECO:0007669"/>
    <property type="project" value="UniProtKB-KW"/>
</dbReference>
<dbReference type="PROSITE" id="PS51787">
    <property type="entry name" value="LON_N"/>
    <property type="match status" value="1"/>
</dbReference>
<dbReference type="SUPFAM" id="SSF52540">
    <property type="entry name" value="P-loop containing nucleoside triphosphate hydrolases"/>
    <property type="match status" value="1"/>
</dbReference>
<dbReference type="GO" id="GO:0004176">
    <property type="term" value="F:ATP-dependent peptidase activity"/>
    <property type="evidence" value="ECO:0007669"/>
    <property type="project" value="InterPro"/>
</dbReference>
<sequence length="450" mass="50925">MAKSIQDPGIMANMVTSLINIKLEEKQSILEINDVKARLKEVTRLVNYQLEILELGNKIQTQVKGDMEKSQREYYLRQQLKAIKEELGEKDETNVEIDEYRTKIAEKNLPEEVRKEAERELSRLSRMHSSSSEYTVASTYLDWLTVLPWDESTEDNLDIKKARKILDEDHYGLEKAKKRVIEYLAVRKLKPESKGPILCFAGPPGTGKTSLGRSIARALGRKFIRISLGGVRDEAEIRGHRRTYVGALPGRIIQQIRRAESNNPVFMLDEIDKVGSDFRGDPSSALLEVLDPEQNFSFSDHYLDVPFDLSKVMFITTANILDTIPPALRDRMEVLELLGYTQDEKVNIASRFLITRQRNAHGLKTNQISFTKGAIKKIISGYTREAGLRNLEREIETICRGVAAKIAGGDSTSETININNVSEYLGPQRIRSEIKVRTSTPGVAMGLAWT</sequence>
<evidence type="ECO:0000256" key="3">
    <source>
        <dbReference type="ARBA" id="ARBA00022741"/>
    </source>
</evidence>